<evidence type="ECO:0008006" key="12">
    <source>
        <dbReference type="Google" id="ProtNLM"/>
    </source>
</evidence>
<dbReference type="GO" id="GO:0045211">
    <property type="term" value="C:postsynaptic membrane"/>
    <property type="evidence" value="ECO:0007669"/>
    <property type="project" value="TreeGrafter"/>
</dbReference>
<dbReference type="STRING" id="37003.ENSKMAP00000002020"/>
<dbReference type="Pfam" id="PF11601">
    <property type="entry name" value="Shal-type"/>
    <property type="match status" value="1"/>
</dbReference>
<dbReference type="PANTHER" id="PTHR11537:SF265">
    <property type="entry name" value="POTASSIUM VOLTAGE-GATED CHANNEL SUBFAMILY D MEMBER 2"/>
    <property type="match status" value="1"/>
</dbReference>
<dbReference type="InterPro" id="IPR021645">
    <property type="entry name" value="Shal-type_N"/>
</dbReference>
<dbReference type="GO" id="GO:0043025">
    <property type="term" value="C:neuronal cell body"/>
    <property type="evidence" value="ECO:0007669"/>
    <property type="project" value="TreeGrafter"/>
</dbReference>
<dbReference type="SUPFAM" id="SSF54695">
    <property type="entry name" value="POZ domain"/>
    <property type="match status" value="1"/>
</dbReference>
<protein>
    <recommendedName>
        <fullName evidence="12">BTB domain-containing protein</fullName>
    </recommendedName>
</protein>
<accession>A0A3Q2ZH31</accession>
<name>A0A3Q2ZH31_KRYMA</name>
<dbReference type="GO" id="GO:0005250">
    <property type="term" value="F:A-type (transient outward) potassium channel activity"/>
    <property type="evidence" value="ECO:0007669"/>
    <property type="project" value="TreeGrafter"/>
</dbReference>
<dbReference type="GO" id="GO:0051260">
    <property type="term" value="P:protein homooligomerization"/>
    <property type="evidence" value="ECO:0007669"/>
    <property type="project" value="InterPro"/>
</dbReference>
<dbReference type="InterPro" id="IPR011333">
    <property type="entry name" value="SKP1/BTB/POZ_sf"/>
</dbReference>
<evidence type="ECO:0000256" key="5">
    <source>
        <dbReference type="ARBA" id="ARBA00023065"/>
    </source>
</evidence>
<reference evidence="10" key="2">
    <citation type="submission" date="2025-09" db="UniProtKB">
        <authorList>
            <consortium name="Ensembl"/>
        </authorList>
    </citation>
    <scope>IDENTIFICATION</scope>
</reference>
<evidence type="ECO:0000256" key="6">
    <source>
        <dbReference type="ARBA" id="ARBA00023136"/>
    </source>
</evidence>
<evidence type="ECO:0000313" key="11">
    <source>
        <dbReference type="Proteomes" id="UP000264800"/>
    </source>
</evidence>
<dbReference type="AlphaFoldDB" id="A0A3Q2ZH31"/>
<keyword evidence="5" id="KW-0406">Ion transport</keyword>
<evidence type="ECO:0000256" key="7">
    <source>
        <dbReference type="ARBA" id="ARBA00023303"/>
    </source>
</evidence>
<dbReference type="InterPro" id="IPR028325">
    <property type="entry name" value="VG_K_chnl"/>
</dbReference>
<dbReference type="Gene3D" id="3.30.710.10">
    <property type="entry name" value="Potassium Channel Kv1.1, Chain A"/>
    <property type="match status" value="1"/>
</dbReference>
<dbReference type="Ensembl" id="ENSKMAT00000002068.1">
    <property type="protein sequence ID" value="ENSKMAP00000002020.1"/>
    <property type="gene ID" value="ENSKMAG00000001575.1"/>
</dbReference>
<comment type="subcellular location">
    <subcellularLocation>
        <location evidence="1">Membrane</location>
        <topology evidence="1">Multi-pass membrane protein</topology>
    </subcellularLocation>
</comment>
<dbReference type="GO" id="GO:0001508">
    <property type="term" value="P:action potential"/>
    <property type="evidence" value="ECO:0007669"/>
    <property type="project" value="TreeGrafter"/>
</dbReference>
<evidence type="ECO:0000256" key="1">
    <source>
        <dbReference type="ARBA" id="ARBA00004141"/>
    </source>
</evidence>
<keyword evidence="4" id="KW-1133">Transmembrane helix</keyword>
<dbReference type="GO" id="GO:0043197">
    <property type="term" value="C:dendritic spine"/>
    <property type="evidence" value="ECO:0007669"/>
    <property type="project" value="TreeGrafter"/>
</dbReference>
<organism evidence="10 11">
    <name type="scientific">Kryptolebias marmoratus</name>
    <name type="common">Mangrove killifish</name>
    <name type="synonym">Rivulus marmoratus</name>
    <dbReference type="NCBI Taxonomy" id="37003"/>
    <lineage>
        <taxon>Eukaryota</taxon>
        <taxon>Metazoa</taxon>
        <taxon>Chordata</taxon>
        <taxon>Craniata</taxon>
        <taxon>Vertebrata</taxon>
        <taxon>Euteleostomi</taxon>
        <taxon>Actinopterygii</taxon>
        <taxon>Neopterygii</taxon>
        <taxon>Teleostei</taxon>
        <taxon>Neoteleostei</taxon>
        <taxon>Acanthomorphata</taxon>
        <taxon>Ovalentaria</taxon>
        <taxon>Atherinomorphae</taxon>
        <taxon>Cyprinodontiformes</taxon>
        <taxon>Rivulidae</taxon>
        <taxon>Kryptolebias</taxon>
    </lineage>
</organism>
<keyword evidence="7" id="KW-0407">Ion channel</keyword>
<keyword evidence="11" id="KW-1185">Reference proteome</keyword>
<dbReference type="Proteomes" id="UP000264800">
    <property type="component" value="Unplaced"/>
</dbReference>
<feature type="domain" description="Shal-type voltage-gated potassium channels N-terminal" evidence="9">
    <location>
        <begin position="2"/>
        <end position="20"/>
    </location>
</feature>
<evidence type="ECO:0000313" key="10">
    <source>
        <dbReference type="Ensembl" id="ENSKMAP00000002020.1"/>
    </source>
</evidence>
<dbReference type="PANTHER" id="PTHR11537">
    <property type="entry name" value="VOLTAGE-GATED POTASSIUM CHANNEL"/>
    <property type="match status" value="1"/>
</dbReference>
<reference evidence="10" key="1">
    <citation type="submission" date="2025-08" db="UniProtKB">
        <authorList>
            <consortium name="Ensembl"/>
        </authorList>
    </citation>
    <scope>IDENTIFICATION</scope>
</reference>
<dbReference type="GO" id="GO:0008076">
    <property type="term" value="C:voltage-gated potassium channel complex"/>
    <property type="evidence" value="ECO:0007669"/>
    <property type="project" value="InterPro"/>
</dbReference>
<keyword evidence="2" id="KW-0813">Transport</keyword>
<dbReference type="InterPro" id="IPR003974">
    <property type="entry name" value="K_chnl_volt-dep_Kv3"/>
</dbReference>
<evidence type="ECO:0000256" key="3">
    <source>
        <dbReference type="ARBA" id="ARBA00022692"/>
    </source>
</evidence>
<evidence type="ECO:0000256" key="4">
    <source>
        <dbReference type="ARBA" id="ARBA00022989"/>
    </source>
</evidence>
<dbReference type="InterPro" id="IPR003131">
    <property type="entry name" value="T1-type_BTB"/>
</dbReference>
<sequence>MPFARAAAIGWMPVASGSMPVPPKGKQRNWDGLIMLNVSGTKFQTWRDTLERYPDTLLGSSERDFFFHEETGEYFFDRDPDIFRHVLNFYRTGKLHYPRQEWRERSTSFAESGQSMSQSQDQDWTPLSYSVRYYLLYTTSGEIQLSASPPLSHTHTHTHIFSC</sequence>
<evidence type="ECO:0000256" key="2">
    <source>
        <dbReference type="ARBA" id="ARBA00022448"/>
    </source>
</evidence>
<keyword evidence="3" id="KW-0812">Transmembrane</keyword>
<proteinExistence type="predicted"/>
<dbReference type="PRINTS" id="PR01498">
    <property type="entry name" value="SHAWCHANNEL"/>
</dbReference>
<feature type="domain" description="Potassium channel tetramerisation-type BTB" evidence="8">
    <location>
        <begin position="34"/>
        <end position="101"/>
    </location>
</feature>
<keyword evidence="6" id="KW-0472">Membrane</keyword>
<evidence type="ECO:0000259" key="9">
    <source>
        <dbReference type="Pfam" id="PF11601"/>
    </source>
</evidence>
<evidence type="ECO:0000259" key="8">
    <source>
        <dbReference type="Pfam" id="PF02214"/>
    </source>
</evidence>
<dbReference type="Pfam" id="PF02214">
    <property type="entry name" value="BTB_2"/>
    <property type="match status" value="1"/>
</dbReference>
<dbReference type="GeneTree" id="ENSGT00940000155472"/>